<dbReference type="GO" id="GO:0005886">
    <property type="term" value="C:plasma membrane"/>
    <property type="evidence" value="ECO:0007669"/>
    <property type="project" value="UniProtKB-SubCell"/>
</dbReference>
<organism evidence="8 9">
    <name type="scientific">Siccirubricoccus deserti</name>
    <dbReference type="NCBI Taxonomy" id="2013562"/>
    <lineage>
        <taxon>Bacteria</taxon>
        <taxon>Pseudomonadati</taxon>
        <taxon>Pseudomonadota</taxon>
        <taxon>Alphaproteobacteria</taxon>
        <taxon>Acetobacterales</taxon>
        <taxon>Roseomonadaceae</taxon>
        <taxon>Siccirubricoccus</taxon>
    </lineage>
</organism>
<dbReference type="AlphaFoldDB" id="A0A9X0QXG3"/>
<evidence type="ECO:0000256" key="6">
    <source>
        <dbReference type="SAM" id="Phobius"/>
    </source>
</evidence>
<protein>
    <submittedName>
        <fullName evidence="8">Na/Pi cotransporter family protein</fullName>
    </submittedName>
</protein>
<evidence type="ECO:0000256" key="4">
    <source>
        <dbReference type="ARBA" id="ARBA00022989"/>
    </source>
</evidence>
<dbReference type="EMBL" id="JACOMF010000009">
    <property type="protein sequence ID" value="MBC4015751.1"/>
    <property type="molecule type" value="Genomic_DNA"/>
</dbReference>
<dbReference type="PANTHER" id="PTHR10010">
    <property type="entry name" value="SOLUTE CARRIER FAMILY 34 SODIUM PHOSPHATE , MEMBER 2-RELATED"/>
    <property type="match status" value="1"/>
</dbReference>
<dbReference type="RefSeq" id="WP_186770519.1">
    <property type="nucleotide sequence ID" value="NZ_JACOMF010000009.1"/>
</dbReference>
<dbReference type="Pfam" id="PF01895">
    <property type="entry name" value="PhoU"/>
    <property type="match status" value="1"/>
</dbReference>
<evidence type="ECO:0000256" key="3">
    <source>
        <dbReference type="ARBA" id="ARBA00022692"/>
    </source>
</evidence>
<dbReference type="NCBIfam" id="TIGR00704">
    <property type="entry name" value="NaPi_cotrn_rel"/>
    <property type="match status" value="1"/>
</dbReference>
<dbReference type="NCBIfam" id="NF037997">
    <property type="entry name" value="Na_Pi_symport"/>
    <property type="match status" value="1"/>
</dbReference>
<comment type="caution">
    <text evidence="8">The sequence shown here is derived from an EMBL/GenBank/DDBJ whole genome shotgun (WGS) entry which is preliminary data.</text>
</comment>
<dbReference type="InterPro" id="IPR026022">
    <property type="entry name" value="PhoU_dom"/>
</dbReference>
<feature type="transmembrane region" description="Helical" evidence="6">
    <location>
        <begin position="248"/>
        <end position="271"/>
    </location>
</feature>
<keyword evidence="9" id="KW-1185">Reference proteome</keyword>
<evidence type="ECO:0000256" key="2">
    <source>
        <dbReference type="ARBA" id="ARBA00022475"/>
    </source>
</evidence>
<keyword evidence="3 6" id="KW-0812">Transmembrane</keyword>
<dbReference type="SUPFAM" id="SSF109755">
    <property type="entry name" value="PhoU-like"/>
    <property type="match status" value="1"/>
</dbReference>
<name>A0A9X0QXG3_9PROT</name>
<proteinExistence type="predicted"/>
<evidence type="ECO:0000256" key="1">
    <source>
        <dbReference type="ARBA" id="ARBA00004651"/>
    </source>
</evidence>
<keyword evidence="2" id="KW-1003">Cell membrane</keyword>
<dbReference type="Gene3D" id="1.20.58.220">
    <property type="entry name" value="Phosphate transport system protein phou homolog 2, domain 2"/>
    <property type="match status" value="1"/>
</dbReference>
<feature type="transmembrane region" description="Helical" evidence="6">
    <location>
        <begin position="283"/>
        <end position="306"/>
    </location>
</feature>
<dbReference type="Pfam" id="PF02690">
    <property type="entry name" value="Na_Pi_cotrans"/>
    <property type="match status" value="2"/>
</dbReference>
<dbReference type="GO" id="GO:0044341">
    <property type="term" value="P:sodium-dependent phosphate transport"/>
    <property type="evidence" value="ECO:0007669"/>
    <property type="project" value="InterPro"/>
</dbReference>
<feature type="transmembrane region" description="Helical" evidence="6">
    <location>
        <begin position="175"/>
        <end position="199"/>
    </location>
</feature>
<feature type="transmembrane region" description="Helical" evidence="6">
    <location>
        <begin position="133"/>
        <end position="155"/>
    </location>
</feature>
<evidence type="ECO:0000259" key="7">
    <source>
        <dbReference type="Pfam" id="PF01895"/>
    </source>
</evidence>
<keyword evidence="5 6" id="KW-0472">Membrane</keyword>
<reference evidence="8" key="1">
    <citation type="submission" date="2020-08" db="EMBL/GenBank/DDBJ databases">
        <authorList>
            <person name="Hu Y."/>
            <person name="Nguyen S.V."/>
            <person name="Li F."/>
            <person name="Fanning S."/>
        </authorList>
    </citation>
    <scope>NUCLEOTIDE SEQUENCE</scope>
    <source>
        <strain evidence="8">SYSU D8009</strain>
    </source>
</reference>
<feature type="transmembrane region" description="Helical" evidence="6">
    <location>
        <begin position="98"/>
        <end position="121"/>
    </location>
</feature>
<dbReference type="InterPro" id="IPR004633">
    <property type="entry name" value="NaPi_cotrn-rel/YqeW-like"/>
</dbReference>
<dbReference type="GO" id="GO:0005436">
    <property type="term" value="F:sodium:phosphate symporter activity"/>
    <property type="evidence" value="ECO:0007669"/>
    <property type="project" value="InterPro"/>
</dbReference>
<evidence type="ECO:0000256" key="5">
    <source>
        <dbReference type="ARBA" id="ARBA00023136"/>
    </source>
</evidence>
<evidence type="ECO:0000313" key="9">
    <source>
        <dbReference type="Proteomes" id="UP000600101"/>
    </source>
</evidence>
<feature type="domain" description="PhoU" evidence="7">
    <location>
        <begin position="345"/>
        <end position="423"/>
    </location>
</feature>
<evidence type="ECO:0000313" key="8">
    <source>
        <dbReference type="EMBL" id="MBC4015751.1"/>
    </source>
</evidence>
<sequence length="556" mass="57833">MAELRLLLELAGEAALLLWGLHMVQSGVVRAFGSRLRHALGLALGDRIRAFLAGVGVTAALQSSTATALMVGSFAASGAVALAPALAAMLGANVGTALIVQLLSFDVAAVFPTLVLAGVLAFRHGRRARTRDLGRVGIGLGLMLLALHLMAGTMAPVEASPTLRALLAAVADQPLPNLLLAAAVAWAAHSSVAGVLFVASLAGSGVAAPAAAFAMVLGANLGSALNPLLEAGGDRADVARLRVPAGNLLNRVVGVVLGLAFLPQAVGWLTALDPAPARLVANAHLIFNLATAALALPLLPALAGLLRRLLPDRSAADDPAAPRYLDEAALDMPSVALANASREVLRIADQVEAMLRGSAEAFRAGDRDAARAAARLDNVIDRLHRAVHGYLARIPRESLGEEESRRLEEVQAFAIALEHAADVLERDLLRHAARRLRRGVTLEEAAQREIAALHAALQDQLRLAIAVFMLEDAEAARRLVLGKEALRGAERDAARRVASGEDGAAGLLLDAVRDLRRVGGHLAVVAHPLLERRGELLSSRLASDPALAEGNGRDGQ</sequence>
<keyword evidence="4 6" id="KW-1133">Transmembrane helix</keyword>
<dbReference type="InterPro" id="IPR038078">
    <property type="entry name" value="PhoU-like_sf"/>
</dbReference>
<comment type="subcellular location">
    <subcellularLocation>
        <location evidence="1">Cell membrane</location>
        <topology evidence="1">Multi-pass membrane protein</topology>
    </subcellularLocation>
</comment>
<dbReference type="InterPro" id="IPR003841">
    <property type="entry name" value="Na/Pi_transpt"/>
</dbReference>
<feature type="transmembrane region" description="Helical" evidence="6">
    <location>
        <begin position="68"/>
        <end position="92"/>
    </location>
</feature>
<dbReference type="PANTHER" id="PTHR10010:SF46">
    <property type="entry name" value="SODIUM-DEPENDENT PHOSPHATE TRANSPORT PROTEIN 2B"/>
    <property type="match status" value="1"/>
</dbReference>
<gene>
    <name evidence="8" type="ORF">H7965_10475</name>
</gene>
<dbReference type="Proteomes" id="UP000600101">
    <property type="component" value="Unassembled WGS sequence"/>
</dbReference>
<accession>A0A9X0QXG3</accession>